<feature type="region of interest" description="Disordered" evidence="1">
    <location>
        <begin position="338"/>
        <end position="427"/>
    </location>
</feature>
<feature type="region of interest" description="Disordered" evidence="1">
    <location>
        <begin position="239"/>
        <end position="262"/>
    </location>
</feature>
<feature type="compositionally biased region" description="Polar residues" evidence="1">
    <location>
        <begin position="825"/>
        <end position="839"/>
    </location>
</feature>
<dbReference type="Proteomes" id="UP000305067">
    <property type="component" value="Unassembled WGS sequence"/>
</dbReference>
<feature type="compositionally biased region" description="Low complexity" evidence="1">
    <location>
        <begin position="939"/>
        <end position="955"/>
    </location>
</feature>
<feature type="compositionally biased region" description="Basic and acidic residues" evidence="1">
    <location>
        <begin position="349"/>
        <end position="378"/>
    </location>
</feature>
<feature type="compositionally biased region" description="Basic and acidic residues" evidence="1">
    <location>
        <begin position="18"/>
        <end position="38"/>
    </location>
</feature>
<feature type="compositionally biased region" description="Basic and acidic residues" evidence="1">
    <location>
        <begin position="246"/>
        <end position="255"/>
    </location>
</feature>
<evidence type="ECO:0000313" key="2">
    <source>
        <dbReference type="EMBL" id="TFK98902.1"/>
    </source>
</evidence>
<accession>A0A5C3QA62</accession>
<feature type="compositionally biased region" description="Polar residues" evidence="1">
    <location>
        <begin position="928"/>
        <end position="938"/>
    </location>
</feature>
<feature type="compositionally biased region" description="Polar residues" evidence="1">
    <location>
        <begin position="889"/>
        <end position="899"/>
    </location>
</feature>
<feature type="region of interest" description="Disordered" evidence="1">
    <location>
        <begin position="825"/>
        <end position="855"/>
    </location>
</feature>
<evidence type="ECO:0000313" key="3">
    <source>
        <dbReference type="Proteomes" id="UP000305067"/>
    </source>
</evidence>
<reference evidence="2 3" key="1">
    <citation type="journal article" date="2019" name="Nat. Ecol. Evol.">
        <title>Megaphylogeny resolves global patterns of mushroom evolution.</title>
        <authorList>
            <person name="Varga T."/>
            <person name="Krizsan K."/>
            <person name="Foldi C."/>
            <person name="Dima B."/>
            <person name="Sanchez-Garcia M."/>
            <person name="Sanchez-Ramirez S."/>
            <person name="Szollosi G.J."/>
            <person name="Szarkandi J.G."/>
            <person name="Papp V."/>
            <person name="Albert L."/>
            <person name="Andreopoulos W."/>
            <person name="Angelini C."/>
            <person name="Antonin V."/>
            <person name="Barry K.W."/>
            <person name="Bougher N.L."/>
            <person name="Buchanan P."/>
            <person name="Buyck B."/>
            <person name="Bense V."/>
            <person name="Catcheside P."/>
            <person name="Chovatia M."/>
            <person name="Cooper J."/>
            <person name="Damon W."/>
            <person name="Desjardin D."/>
            <person name="Finy P."/>
            <person name="Geml J."/>
            <person name="Haridas S."/>
            <person name="Hughes K."/>
            <person name="Justo A."/>
            <person name="Karasinski D."/>
            <person name="Kautmanova I."/>
            <person name="Kiss B."/>
            <person name="Kocsube S."/>
            <person name="Kotiranta H."/>
            <person name="LaButti K.M."/>
            <person name="Lechner B.E."/>
            <person name="Liimatainen K."/>
            <person name="Lipzen A."/>
            <person name="Lukacs Z."/>
            <person name="Mihaltcheva S."/>
            <person name="Morgado L.N."/>
            <person name="Niskanen T."/>
            <person name="Noordeloos M.E."/>
            <person name="Ohm R.A."/>
            <person name="Ortiz-Santana B."/>
            <person name="Ovrebo C."/>
            <person name="Racz N."/>
            <person name="Riley R."/>
            <person name="Savchenko A."/>
            <person name="Shiryaev A."/>
            <person name="Soop K."/>
            <person name="Spirin V."/>
            <person name="Szebenyi C."/>
            <person name="Tomsovsky M."/>
            <person name="Tulloss R.E."/>
            <person name="Uehling J."/>
            <person name="Grigoriev I.V."/>
            <person name="Vagvolgyi C."/>
            <person name="Papp T."/>
            <person name="Martin F.M."/>
            <person name="Miettinen O."/>
            <person name="Hibbett D.S."/>
            <person name="Nagy L.G."/>
        </authorList>
    </citation>
    <scope>NUCLEOTIDE SEQUENCE [LARGE SCALE GENOMIC DNA]</scope>
    <source>
        <strain evidence="2 3">CBS 309.79</strain>
    </source>
</reference>
<gene>
    <name evidence="2" type="ORF">BDV98DRAFT_627225</name>
</gene>
<feature type="region of interest" description="Disordered" evidence="1">
    <location>
        <begin position="56"/>
        <end position="85"/>
    </location>
</feature>
<proteinExistence type="predicted"/>
<feature type="region of interest" description="Disordered" evidence="1">
    <location>
        <begin position="867"/>
        <end position="966"/>
    </location>
</feature>
<dbReference type="EMBL" id="ML178836">
    <property type="protein sequence ID" value="TFK98902.1"/>
    <property type="molecule type" value="Genomic_DNA"/>
</dbReference>
<sequence>MPDSELSSTGRFRRKDSRRTGEDGHSVQRDHSDSEEKLLSGSNAVVLQSKALETLAFSSTRAHEPPTKPRATRLASPPGESGTDIARSAHSVHDISLMGDERLGSMSTGGAQKVGGGWGGPSREDTGAGTGIMTEVSWGKRVARGWGENSSAVWDRHADNGWGQFQRHAGSDASFPFDPTAAWDVHGDYFSLPPDNSYLNVSEDSSDLRPASSFLAPARAFRGQYAQYTVSLASKESSAPSVTRAIDPRDNDLQHQHSAKGPLKRPLILDEDLSLLDGKELMDRMLWYVPSVSHTFLTTARAPIYTDPEEGVKALSLGAGRLESLNILNEERKPLDSRRWNTAFSPSQKAERAAHLKMTGEQERGHGDERKREKEEKRERRRAQRSRTQIHDNSNRDLEDGEIEVTSPSSPDEFSSPPSPSSSNPDFEILGVVAHQLPTSSSELVNGIFAAQDAIDDQGVILDDEGQVPRWTVPRIQDSVKVLQTDLRGSRKDVAELPTKVIAREEEIQHAQQMLFELEMEREVLITELEEARREILEMGEGLARIQGQAVRLSDCTVTASAYKLADGHLTQLKPIFKQLEGDAANRAREEMKRACTRTWRELQESMRIGEGLGAWVEELKSGTGDQAIRARPSGWGSLVAMGSGSLAANECSRHKLASSMNAIICRQPGHESHTCLYMLPAGQFVSIPPFSPPRSLLTSWIEHNTMGLEIPEITLDDYPLKEFSLRQKQAFKESRSSWAAASIRFRADPTQELAEGTRPTPLGFSKFCETWFEQNAPALLRGRQSLQKSYLGRIRAACATRSREMPLRGDADCSITIPQRVPTSRSISYVGQRRSSSGRFVASSPTPSSSSGASEAVSASAISAAASSSTARSGANQSPSLRARTAIDGSSGSNGTRSRPSERVNATPGPSRRQPLTEKTNHPGSLIINSESTNSSKPQSNQPNRRSSRNASSAGDGEASHPQSNDVQLAHARLSVSIGARAPTKAESQYFRTIRCDSCSDRYRGALRMAPGPARTEKLANAKCTPGSGLEGQSFRCKPCITGKKYCSHLVWLAADQKLPSVSEWLDEGWDVPPVYMKGKGKGKARPERRIPTATSSMRGSTKRTALLAATPPRCRARRVQRKLIRRWRLTMLSRSSISWKGIWMNQMLGPTRVHRCLASLRVHLLLLIDIFMVIDSFTQFQA</sequence>
<feature type="compositionally biased region" description="Low complexity" evidence="1">
    <location>
        <begin position="842"/>
        <end position="855"/>
    </location>
</feature>
<keyword evidence="3" id="KW-1185">Reference proteome</keyword>
<feature type="compositionally biased region" description="Polar residues" evidence="1">
    <location>
        <begin position="1"/>
        <end position="10"/>
    </location>
</feature>
<name>A0A5C3QA62_9AGAR</name>
<feature type="compositionally biased region" description="Low complexity" evidence="1">
    <location>
        <begin position="407"/>
        <end position="427"/>
    </location>
</feature>
<feature type="compositionally biased region" description="Basic and acidic residues" evidence="1">
    <location>
        <begin position="389"/>
        <end position="398"/>
    </location>
</feature>
<feature type="region of interest" description="Disordered" evidence="1">
    <location>
        <begin position="1"/>
        <end position="44"/>
    </location>
</feature>
<protein>
    <submittedName>
        <fullName evidence="2">Uncharacterized protein</fullName>
    </submittedName>
</protein>
<evidence type="ECO:0000256" key="1">
    <source>
        <dbReference type="SAM" id="MobiDB-lite"/>
    </source>
</evidence>
<feature type="compositionally biased region" description="Low complexity" evidence="1">
    <location>
        <begin position="867"/>
        <end position="876"/>
    </location>
</feature>
<dbReference type="AlphaFoldDB" id="A0A5C3QA62"/>
<organism evidence="2 3">
    <name type="scientific">Pterulicium gracile</name>
    <dbReference type="NCBI Taxonomy" id="1884261"/>
    <lineage>
        <taxon>Eukaryota</taxon>
        <taxon>Fungi</taxon>
        <taxon>Dikarya</taxon>
        <taxon>Basidiomycota</taxon>
        <taxon>Agaricomycotina</taxon>
        <taxon>Agaricomycetes</taxon>
        <taxon>Agaricomycetidae</taxon>
        <taxon>Agaricales</taxon>
        <taxon>Pleurotineae</taxon>
        <taxon>Pterulaceae</taxon>
        <taxon>Pterulicium</taxon>
    </lineage>
</organism>